<gene>
    <name evidence="10" type="ORF">BBF96_01455</name>
</gene>
<comment type="subcellular location">
    <subcellularLocation>
        <location evidence="1">Cell membrane</location>
        <topology evidence="1">Multi-pass membrane protein</topology>
    </subcellularLocation>
</comment>
<dbReference type="PANTHER" id="PTHR30489">
    <property type="entry name" value="LIPOPROTEIN-RELEASING SYSTEM TRANSMEMBRANE PROTEIN LOLE"/>
    <property type="match status" value="1"/>
</dbReference>
<dbReference type="EMBL" id="CP016379">
    <property type="protein sequence ID" value="AZR72177.1"/>
    <property type="molecule type" value="Genomic_DNA"/>
</dbReference>
<keyword evidence="3" id="KW-1003">Cell membrane</keyword>
<evidence type="ECO:0000313" key="10">
    <source>
        <dbReference type="EMBL" id="AZR72177.1"/>
    </source>
</evidence>
<feature type="domain" description="MacB-like periplasmic core" evidence="9">
    <location>
        <begin position="19"/>
        <end position="245"/>
    </location>
</feature>
<feature type="transmembrane region" description="Helical" evidence="7">
    <location>
        <begin position="322"/>
        <end position="355"/>
    </location>
</feature>
<evidence type="ECO:0000259" key="8">
    <source>
        <dbReference type="Pfam" id="PF02687"/>
    </source>
</evidence>
<sequence>MKYLWNLAVKNLSRNKLRSSISIAAIAISVCMVVMIRGFMLGILDSMVTLHIQYNSGHIKIVDQDYQKKERLLSLNHPVDGFSGEGVQKMADKLKEIPGIERVIQRLKFGAAASYEDKLIGMMGWGVKPADELAFTDIENQLVEGRMVKEGYKEVVLGTDLLKKLNLKVGDKITLFYTTAFGSFKGTTFEIVGRIESGLKLLDEIVFYIPLDQAQRILNMPDQVTELLLVTQDYRKVDSILPQVKELFAAEDPEGRYLVIPWDKSNDIIAGLKIAEKIYNIIYVLLIVLASFVVINTMIMIVKERTQEIGMMSALGLMKRDILFMFIMEGTVMGILGSLIGVIFGGVGVKILSIVGIDYTEALSGMEAEVLLKPILYPVFTIENLIFSFVLGVTVTAVTCIIPARKAAQLEPNEALRAL</sequence>
<dbReference type="Pfam" id="PF12704">
    <property type="entry name" value="MacB_PCD"/>
    <property type="match status" value="1"/>
</dbReference>
<feature type="transmembrane region" description="Helical" evidence="7">
    <location>
        <begin position="375"/>
        <end position="402"/>
    </location>
</feature>
<dbReference type="InterPro" id="IPR025857">
    <property type="entry name" value="MacB_PCD"/>
</dbReference>
<evidence type="ECO:0000256" key="1">
    <source>
        <dbReference type="ARBA" id="ARBA00004651"/>
    </source>
</evidence>
<dbReference type="OrthoDB" id="9770099at2"/>
<dbReference type="Proteomes" id="UP000267250">
    <property type="component" value="Chromosome"/>
</dbReference>
<dbReference type="Pfam" id="PF02687">
    <property type="entry name" value="FtsX"/>
    <property type="match status" value="1"/>
</dbReference>
<evidence type="ECO:0000256" key="4">
    <source>
        <dbReference type="ARBA" id="ARBA00022692"/>
    </source>
</evidence>
<evidence type="ECO:0000256" key="6">
    <source>
        <dbReference type="ARBA" id="ARBA00023136"/>
    </source>
</evidence>
<comment type="similarity">
    <text evidence="2">Belongs to the ABC-4 integral membrane protein family. LolC/E subfamily.</text>
</comment>
<evidence type="ECO:0000256" key="3">
    <source>
        <dbReference type="ARBA" id="ARBA00022475"/>
    </source>
</evidence>
<evidence type="ECO:0000259" key="9">
    <source>
        <dbReference type="Pfam" id="PF12704"/>
    </source>
</evidence>
<feature type="transmembrane region" description="Helical" evidence="7">
    <location>
        <begin position="21"/>
        <end position="44"/>
    </location>
</feature>
<accession>A0A3Q9HNV6</accession>
<feature type="transmembrane region" description="Helical" evidence="7">
    <location>
        <begin position="281"/>
        <end position="302"/>
    </location>
</feature>
<dbReference type="GO" id="GO:0044874">
    <property type="term" value="P:lipoprotein localization to outer membrane"/>
    <property type="evidence" value="ECO:0007669"/>
    <property type="project" value="TreeGrafter"/>
</dbReference>
<evidence type="ECO:0000256" key="7">
    <source>
        <dbReference type="SAM" id="Phobius"/>
    </source>
</evidence>
<evidence type="ECO:0000256" key="2">
    <source>
        <dbReference type="ARBA" id="ARBA00005236"/>
    </source>
</evidence>
<organism evidence="10 11">
    <name type="scientific">Anoxybacter fermentans</name>
    <dbReference type="NCBI Taxonomy" id="1323375"/>
    <lineage>
        <taxon>Bacteria</taxon>
        <taxon>Bacillati</taxon>
        <taxon>Bacillota</taxon>
        <taxon>Clostridia</taxon>
        <taxon>Halanaerobiales</taxon>
        <taxon>Anoxybacter</taxon>
    </lineage>
</organism>
<keyword evidence="11" id="KW-1185">Reference proteome</keyword>
<name>A0A3Q9HNV6_9FIRM</name>
<keyword evidence="5 7" id="KW-1133">Transmembrane helix</keyword>
<dbReference type="InterPro" id="IPR003838">
    <property type="entry name" value="ABC3_permease_C"/>
</dbReference>
<dbReference type="PANTHER" id="PTHR30489:SF0">
    <property type="entry name" value="LIPOPROTEIN-RELEASING SYSTEM TRANSMEMBRANE PROTEIN LOLE"/>
    <property type="match status" value="1"/>
</dbReference>
<dbReference type="KEGG" id="aft:BBF96_01455"/>
<proteinExistence type="inferred from homology"/>
<reference evidence="10 11" key="1">
    <citation type="submission" date="2016-07" db="EMBL/GenBank/DDBJ databases">
        <title>Genome and transcriptome analysis of iron-reducing fermentative bacteria Anoxybacter fermentans.</title>
        <authorList>
            <person name="Zeng X."/>
            <person name="Shao Z."/>
        </authorList>
    </citation>
    <scope>NUCLEOTIDE SEQUENCE [LARGE SCALE GENOMIC DNA]</scope>
    <source>
        <strain evidence="10 11">DY22613</strain>
    </source>
</reference>
<dbReference type="AlphaFoldDB" id="A0A3Q9HNV6"/>
<keyword evidence="4 7" id="KW-0812">Transmembrane</keyword>
<evidence type="ECO:0000313" key="11">
    <source>
        <dbReference type="Proteomes" id="UP000267250"/>
    </source>
</evidence>
<keyword evidence="6 7" id="KW-0472">Membrane</keyword>
<dbReference type="GO" id="GO:0098797">
    <property type="term" value="C:plasma membrane protein complex"/>
    <property type="evidence" value="ECO:0007669"/>
    <property type="project" value="TreeGrafter"/>
</dbReference>
<feature type="domain" description="ABC3 transporter permease C-terminal" evidence="8">
    <location>
        <begin position="280"/>
        <end position="412"/>
    </location>
</feature>
<dbReference type="InterPro" id="IPR051447">
    <property type="entry name" value="Lipoprotein-release_system"/>
</dbReference>
<evidence type="ECO:0000256" key="5">
    <source>
        <dbReference type="ARBA" id="ARBA00022989"/>
    </source>
</evidence>
<protein>
    <submittedName>
        <fullName evidence="10">ABC transporter permease</fullName>
    </submittedName>
</protein>